<proteinExistence type="predicted"/>
<evidence type="ECO:0000313" key="3">
    <source>
        <dbReference type="Proteomes" id="UP001489004"/>
    </source>
</evidence>
<name>A0AAW1Q4M2_9CHLO</name>
<dbReference type="Proteomes" id="UP001489004">
    <property type="component" value="Unassembled WGS sequence"/>
</dbReference>
<accession>A0AAW1Q4M2</accession>
<organism evidence="2 3">
    <name type="scientific">[Myrmecia] bisecta</name>
    <dbReference type="NCBI Taxonomy" id="41462"/>
    <lineage>
        <taxon>Eukaryota</taxon>
        <taxon>Viridiplantae</taxon>
        <taxon>Chlorophyta</taxon>
        <taxon>core chlorophytes</taxon>
        <taxon>Trebouxiophyceae</taxon>
        <taxon>Trebouxiales</taxon>
        <taxon>Trebouxiaceae</taxon>
        <taxon>Myrmecia</taxon>
    </lineage>
</organism>
<reference evidence="2 3" key="1">
    <citation type="journal article" date="2024" name="Nat. Commun.">
        <title>Phylogenomics reveals the evolutionary origins of lichenization in chlorophyte algae.</title>
        <authorList>
            <person name="Puginier C."/>
            <person name="Libourel C."/>
            <person name="Otte J."/>
            <person name="Skaloud P."/>
            <person name="Haon M."/>
            <person name="Grisel S."/>
            <person name="Petersen M."/>
            <person name="Berrin J.G."/>
            <person name="Delaux P.M."/>
            <person name="Dal Grande F."/>
            <person name="Keller J."/>
        </authorList>
    </citation>
    <scope>NUCLEOTIDE SEQUENCE [LARGE SCALE GENOMIC DNA]</scope>
    <source>
        <strain evidence="2 3">SAG 2043</strain>
    </source>
</reference>
<gene>
    <name evidence="2" type="ORF">WJX72_007835</name>
</gene>
<keyword evidence="3" id="KW-1185">Reference proteome</keyword>
<comment type="caution">
    <text evidence="2">The sequence shown here is derived from an EMBL/GenBank/DDBJ whole genome shotgun (WGS) entry which is preliminary data.</text>
</comment>
<evidence type="ECO:0000256" key="1">
    <source>
        <dbReference type="SAM" id="MobiDB-lite"/>
    </source>
</evidence>
<dbReference type="AlphaFoldDB" id="A0AAW1Q4M2"/>
<evidence type="ECO:0000313" key="2">
    <source>
        <dbReference type="EMBL" id="KAK9816985.1"/>
    </source>
</evidence>
<protein>
    <submittedName>
        <fullName evidence="2">Uncharacterized protein</fullName>
    </submittedName>
</protein>
<feature type="region of interest" description="Disordered" evidence="1">
    <location>
        <begin position="1"/>
        <end position="91"/>
    </location>
</feature>
<sequence length="139" mass="15286">MPGWDSKGIPKAMQDYPENQDEELQKHRRSLGRHSAPVGDLSPRQPLQASAGLDRQSVDPASRNHSGGMWSKVRKVATKGGKGSGGDAPQSKWWQMFESAHYNEPFEERPAHWKSGSYVPQFDTARKATEAAGAGDEPT</sequence>
<dbReference type="EMBL" id="JALJOR010000005">
    <property type="protein sequence ID" value="KAK9816985.1"/>
    <property type="molecule type" value="Genomic_DNA"/>
</dbReference>